<sequence>MLWNDRNQVVAFSGTPRVGLPNMYLAVEPITPVSLITRIFSSATCWKESSSIVLNCLKNTSIGPRFLTRKRESHCWKLLTPGYWYRRVVQEISADAVGDPSNRAVVRVRISGGVRIAWPRPKWGLGITTVAYSPSISILTVSSRSRKLRDVDAFQEAALTYISLLSTTLRHATRLHCIGNFLKQPRAAALRLLTRIQD</sequence>
<dbReference type="Proteomes" id="UP000076154">
    <property type="component" value="Unassembled WGS sequence"/>
</dbReference>
<name>A0A369JHS2_HYPMA</name>
<evidence type="ECO:0000313" key="2">
    <source>
        <dbReference type="Proteomes" id="UP000076154"/>
    </source>
</evidence>
<keyword evidence="2" id="KW-1185">Reference proteome</keyword>
<proteinExistence type="predicted"/>
<dbReference type="AlphaFoldDB" id="A0A369JHS2"/>
<accession>A0A369JHS2</accession>
<evidence type="ECO:0000313" key="1">
    <source>
        <dbReference type="EMBL" id="RDB21739.1"/>
    </source>
</evidence>
<reference evidence="1" key="1">
    <citation type="submission" date="2018-04" db="EMBL/GenBank/DDBJ databases">
        <title>Whole genome sequencing of Hypsizygus marmoreus.</title>
        <authorList>
            <person name="Choi I.-G."/>
            <person name="Min B."/>
            <person name="Kim J.-G."/>
            <person name="Kim S."/>
            <person name="Oh Y.-L."/>
            <person name="Kong W.-S."/>
            <person name="Park H."/>
            <person name="Jeong J."/>
            <person name="Song E.-S."/>
        </authorList>
    </citation>
    <scope>NUCLEOTIDE SEQUENCE [LARGE SCALE GENOMIC DNA]</scope>
    <source>
        <strain evidence="1">51987-8</strain>
    </source>
</reference>
<organism evidence="1 2">
    <name type="scientific">Hypsizygus marmoreus</name>
    <name type="common">White beech mushroom</name>
    <name type="synonym">Agaricus marmoreus</name>
    <dbReference type="NCBI Taxonomy" id="39966"/>
    <lineage>
        <taxon>Eukaryota</taxon>
        <taxon>Fungi</taxon>
        <taxon>Dikarya</taxon>
        <taxon>Basidiomycota</taxon>
        <taxon>Agaricomycotina</taxon>
        <taxon>Agaricomycetes</taxon>
        <taxon>Agaricomycetidae</taxon>
        <taxon>Agaricales</taxon>
        <taxon>Tricholomatineae</taxon>
        <taxon>Lyophyllaceae</taxon>
        <taxon>Hypsizygus</taxon>
    </lineage>
</organism>
<dbReference type="EMBL" id="LUEZ02000053">
    <property type="protein sequence ID" value="RDB21739.1"/>
    <property type="molecule type" value="Genomic_DNA"/>
</dbReference>
<comment type="caution">
    <text evidence="1">The sequence shown here is derived from an EMBL/GenBank/DDBJ whole genome shotgun (WGS) entry which is preliminary data.</text>
</comment>
<dbReference type="InParanoid" id="A0A369JHS2"/>
<protein>
    <submittedName>
        <fullName evidence="1">Uncharacterized protein</fullName>
    </submittedName>
</protein>
<gene>
    <name evidence="1" type="ORF">Hypma_010903</name>
</gene>